<dbReference type="Pfam" id="PF09492">
    <property type="entry name" value="Pec_lyase"/>
    <property type="match status" value="1"/>
</dbReference>
<dbReference type="GO" id="GO:0016829">
    <property type="term" value="F:lyase activity"/>
    <property type="evidence" value="ECO:0007669"/>
    <property type="project" value="UniProtKB-KW"/>
</dbReference>
<dbReference type="Gene3D" id="1.50.10.20">
    <property type="match status" value="1"/>
</dbReference>
<dbReference type="AlphaFoldDB" id="A0A3N4V0G8"/>
<gene>
    <name evidence="2" type="ORF">EDC50_2829</name>
</gene>
<comment type="caution">
    <text evidence="2">The sequence shown here is derived from an EMBL/GenBank/DDBJ whole genome shotgun (WGS) entry which is preliminary data.</text>
</comment>
<name>A0A3N4V0G8_9GAMM</name>
<feature type="signal peptide" evidence="1">
    <location>
        <begin position="1"/>
        <end position="19"/>
    </location>
</feature>
<protein>
    <submittedName>
        <fullName evidence="2">PelA/Pel-15E family pectate lyase</fullName>
    </submittedName>
</protein>
<dbReference type="OrthoDB" id="9804686at2"/>
<organism evidence="2 3">
    <name type="scientific">Vulcaniibacterium tengchongense</name>
    <dbReference type="NCBI Taxonomy" id="1273429"/>
    <lineage>
        <taxon>Bacteria</taxon>
        <taxon>Pseudomonadati</taxon>
        <taxon>Pseudomonadota</taxon>
        <taxon>Gammaproteobacteria</taxon>
        <taxon>Lysobacterales</taxon>
        <taxon>Lysobacteraceae</taxon>
        <taxon>Vulcaniibacterium</taxon>
    </lineage>
</organism>
<keyword evidence="3" id="KW-1185">Reference proteome</keyword>
<evidence type="ECO:0000313" key="2">
    <source>
        <dbReference type="EMBL" id="RPE75928.1"/>
    </source>
</evidence>
<proteinExistence type="predicted"/>
<keyword evidence="2" id="KW-0456">Lyase</keyword>
<dbReference type="Proteomes" id="UP000269708">
    <property type="component" value="Unassembled WGS sequence"/>
</dbReference>
<evidence type="ECO:0000313" key="3">
    <source>
        <dbReference type="Proteomes" id="UP000269708"/>
    </source>
</evidence>
<accession>A0A3N4V0G8</accession>
<evidence type="ECO:0000256" key="1">
    <source>
        <dbReference type="SAM" id="SignalP"/>
    </source>
</evidence>
<reference evidence="2 3" key="1">
    <citation type="submission" date="2018-11" db="EMBL/GenBank/DDBJ databases">
        <title>Genomic Encyclopedia of Type Strains, Phase IV (KMG-IV): sequencing the most valuable type-strain genomes for metagenomic binning, comparative biology and taxonomic classification.</title>
        <authorList>
            <person name="Goeker M."/>
        </authorList>
    </citation>
    <scope>NUCLEOTIDE SEQUENCE [LARGE SCALE GENOMIC DNA]</scope>
    <source>
        <strain evidence="2 3">DSM 25623</strain>
    </source>
</reference>
<dbReference type="SUPFAM" id="SSF81853">
    <property type="entry name" value="Family 10 polysaccharide lyase"/>
    <property type="match status" value="1"/>
</dbReference>
<dbReference type="NCBIfam" id="TIGR02474">
    <property type="entry name" value="pec_lyase"/>
    <property type="match status" value="1"/>
</dbReference>
<dbReference type="EMBL" id="RKQN01000004">
    <property type="protein sequence ID" value="RPE75928.1"/>
    <property type="molecule type" value="Genomic_DNA"/>
</dbReference>
<feature type="chain" id="PRO_5018169253" evidence="1">
    <location>
        <begin position="20"/>
        <end position="386"/>
    </location>
</feature>
<sequence>MSRVAAALGALLAAATAHAQAPRHAAEPGAGAIPLDGFADAVAHWQNRHGADYPRYAPQQVREIADNLLLLQRESGGWPENRDPARVLGAAERERLRAERALPGGSFDNRNTYTQIDYLAAAHARTGEARYRDAALRGLDFVLARQLERCGGWPHTVPASQPYHPHITIADEVTPGVLAMLRRAAAFPFVDPARRQRIEAAVARGDACLLRLQVRQDGRLAGWAGQYDARTLQPAQGRRFELPALVSDETVSVLRYLMSIPQPSPPVTAAIEGGVDWLRRVALRGQRLETFPAPHERWAYHAADFDRRLVADPQAPPLWARFYDLRDNSVVLASRDGERLRDYAQIPRERRTGYHWFGTWPQALLERDYPAWKARTGAGAKPHPPR</sequence>
<dbReference type="InterPro" id="IPR012669">
    <property type="entry name" value="Pectate_lyase"/>
</dbReference>
<dbReference type="RefSeq" id="WP_123771132.1">
    <property type="nucleotide sequence ID" value="NZ_RKQN01000004.1"/>
</dbReference>
<keyword evidence="1" id="KW-0732">Signal</keyword>